<proteinExistence type="inferred from homology"/>
<dbReference type="PRINTS" id="PR00950">
    <property type="entry name" value="TYPE3IMSPROT"/>
</dbReference>
<evidence type="ECO:0000313" key="5">
    <source>
        <dbReference type="Proteomes" id="UP000608513"/>
    </source>
</evidence>
<dbReference type="Pfam" id="PF01312">
    <property type="entry name" value="Bac_export_2"/>
    <property type="match status" value="1"/>
</dbReference>
<dbReference type="GO" id="GO:0005886">
    <property type="term" value="C:plasma membrane"/>
    <property type="evidence" value="ECO:0007669"/>
    <property type="project" value="TreeGrafter"/>
</dbReference>
<keyword evidence="3" id="KW-0472">Membrane</keyword>
<keyword evidence="3" id="KW-0812">Transmembrane</keyword>
<feature type="transmembrane region" description="Helical" evidence="3">
    <location>
        <begin position="30"/>
        <end position="51"/>
    </location>
</feature>
<evidence type="ECO:0000256" key="3">
    <source>
        <dbReference type="SAM" id="Phobius"/>
    </source>
</evidence>
<keyword evidence="5" id="KW-1185">Reference proteome</keyword>
<sequence>MTADQDIDRSEEPTTFKLQKARDRGQTPRSVDATACAVFLAAVAFLAWQGAAALQALLRLFRSALVQVAGRSADGAGPVFAQLVEGAAGILLPFLLVLVAAGAAAAVAQTGMVFSLQPLQFDFERLNPAAGWKRVFSRRTLFEGARACVKLAVLCCAGVAALLALLPQFHVLATLPAPAFLQAAWSDLVALAWRMAAALALIAAVDMLFTRRDFHRRMRMSRREWKDEYRHREGDPRIRARLRELRRELLQRSLSLRNTRNADFVLTNPTHYAVALEYRHGEMDAPRVIAKGAGQLAAAMREIAARHRIVVVQNPPLARRLFREVPLESSLPADFHAEVARIVVWVLAMRRQRMPQGAVA</sequence>
<dbReference type="Proteomes" id="UP000608513">
    <property type="component" value="Unassembled WGS sequence"/>
</dbReference>
<protein>
    <submittedName>
        <fullName evidence="4">EscU/YscU/HrcU family type III secretion system export apparatus switch protein</fullName>
    </submittedName>
</protein>
<dbReference type="InterPro" id="IPR029025">
    <property type="entry name" value="T3SS_substrate_exporter_C"/>
</dbReference>
<dbReference type="RefSeq" id="WP_187077840.1">
    <property type="nucleotide sequence ID" value="NZ_JACORT010000009.1"/>
</dbReference>
<dbReference type="SUPFAM" id="SSF160544">
    <property type="entry name" value="EscU C-terminal domain-like"/>
    <property type="match status" value="1"/>
</dbReference>
<feature type="transmembrane region" description="Helical" evidence="3">
    <location>
        <begin position="147"/>
        <end position="171"/>
    </location>
</feature>
<dbReference type="GO" id="GO:0009306">
    <property type="term" value="P:protein secretion"/>
    <property type="evidence" value="ECO:0007669"/>
    <property type="project" value="InterPro"/>
</dbReference>
<dbReference type="PANTHER" id="PTHR30531">
    <property type="entry name" value="FLAGELLAR BIOSYNTHETIC PROTEIN FLHB"/>
    <property type="match status" value="1"/>
</dbReference>
<dbReference type="EMBL" id="JACORT010000009">
    <property type="protein sequence ID" value="MBC5785088.1"/>
    <property type="molecule type" value="Genomic_DNA"/>
</dbReference>
<dbReference type="PANTHER" id="PTHR30531:SF12">
    <property type="entry name" value="FLAGELLAR BIOSYNTHETIC PROTEIN FLHB"/>
    <property type="match status" value="1"/>
</dbReference>
<name>A0A923MUQ7_9BURK</name>
<feature type="transmembrane region" description="Helical" evidence="3">
    <location>
        <begin position="191"/>
        <end position="210"/>
    </location>
</feature>
<reference evidence="4" key="1">
    <citation type="submission" date="2020-08" db="EMBL/GenBank/DDBJ databases">
        <title>Ramlibacter sp. USB13 16S ribosomal RNA gene genome sequencing and assembly.</title>
        <authorList>
            <person name="Kang M."/>
        </authorList>
    </citation>
    <scope>NUCLEOTIDE SEQUENCE</scope>
    <source>
        <strain evidence="4">USB13</strain>
    </source>
</reference>
<feature type="region of interest" description="Disordered" evidence="2">
    <location>
        <begin position="1"/>
        <end position="23"/>
    </location>
</feature>
<dbReference type="AlphaFoldDB" id="A0A923MUQ7"/>
<evidence type="ECO:0000313" key="4">
    <source>
        <dbReference type="EMBL" id="MBC5785088.1"/>
    </source>
</evidence>
<feature type="transmembrane region" description="Helical" evidence="3">
    <location>
        <begin position="90"/>
        <end position="116"/>
    </location>
</feature>
<accession>A0A923MUQ7</accession>
<comment type="caution">
    <text evidence="4">The sequence shown here is derived from an EMBL/GenBank/DDBJ whole genome shotgun (WGS) entry which is preliminary data.</text>
</comment>
<gene>
    <name evidence="4" type="ORF">H8N03_19230</name>
</gene>
<evidence type="ECO:0000256" key="1">
    <source>
        <dbReference type="ARBA" id="ARBA00010690"/>
    </source>
</evidence>
<keyword evidence="3" id="KW-1133">Transmembrane helix</keyword>
<evidence type="ECO:0000256" key="2">
    <source>
        <dbReference type="SAM" id="MobiDB-lite"/>
    </source>
</evidence>
<organism evidence="4 5">
    <name type="scientific">Ramlibacter cellulosilyticus</name>
    <dbReference type="NCBI Taxonomy" id="2764187"/>
    <lineage>
        <taxon>Bacteria</taxon>
        <taxon>Pseudomonadati</taxon>
        <taxon>Pseudomonadota</taxon>
        <taxon>Betaproteobacteria</taxon>
        <taxon>Burkholderiales</taxon>
        <taxon>Comamonadaceae</taxon>
        <taxon>Ramlibacter</taxon>
    </lineage>
</organism>
<dbReference type="InterPro" id="IPR006135">
    <property type="entry name" value="T3SS_substrate_exporter"/>
</dbReference>
<dbReference type="Gene3D" id="3.40.1690.10">
    <property type="entry name" value="secretion proteins EscU"/>
    <property type="match status" value="1"/>
</dbReference>
<comment type="similarity">
    <text evidence="1">Belongs to the type III secretion exporter family.</text>
</comment>